<dbReference type="PROSITE" id="PS51257">
    <property type="entry name" value="PROKAR_LIPOPROTEIN"/>
    <property type="match status" value="1"/>
</dbReference>
<dbReference type="Pfam" id="PF13970">
    <property type="entry name" value="DUF4221"/>
    <property type="match status" value="1"/>
</dbReference>
<accession>A0ABY1NP42</accession>
<dbReference type="Proteomes" id="UP001157915">
    <property type="component" value="Unassembled WGS sequence"/>
</dbReference>
<comment type="caution">
    <text evidence="1">The sequence shown here is derived from an EMBL/GenBank/DDBJ whole genome shotgun (WGS) entry which is preliminary data.</text>
</comment>
<proteinExistence type="predicted"/>
<evidence type="ECO:0008006" key="3">
    <source>
        <dbReference type="Google" id="ProtNLM"/>
    </source>
</evidence>
<name>A0ABY1NP42_9BACT</name>
<dbReference type="InterPro" id="IPR025316">
    <property type="entry name" value="DUF4221"/>
</dbReference>
<dbReference type="EMBL" id="FXUA01000002">
    <property type="protein sequence ID" value="SMP14365.1"/>
    <property type="molecule type" value="Genomic_DNA"/>
</dbReference>
<evidence type="ECO:0000313" key="2">
    <source>
        <dbReference type="Proteomes" id="UP001157915"/>
    </source>
</evidence>
<protein>
    <recommendedName>
        <fullName evidence="3">DUF4221 domain-containing protein</fullName>
    </recommendedName>
</protein>
<dbReference type="RefSeq" id="WP_283412142.1">
    <property type="nucleotide sequence ID" value="NZ_FXUA01000002.1"/>
</dbReference>
<evidence type="ECO:0000313" key="1">
    <source>
        <dbReference type="EMBL" id="SMP14365.1"/>
    </source>
</evidence>
<reference evidence="1 2" key="1">
    <citation type="submission" date="2017-05" db="EMBL/GenBank/DDBJ databases">
        <authorList>
            <person name="Varghese N."/>
            <person name="Submissions S."/>
        </authorList>
    </citation>
    <scope>NUCLEOTIDE SEQUENCE [LARGE SCALE GENOMIC DNA]</scope>
    <source>
        <strain evidence="1 2">DSM 15360</strain>
    </source>
</reference>
<sequence>MKRLFFPLALIISFSSCETKNNSESSTTTSLLENFSFSVDTVMVDVGDELFMPGAYYKFELSESSDHVFTYFEPEFEVHEIDLNAMKLVNRHKFEKDGPNMIPMYLNYMQNLNETELFFANSNQAGVFKKTGEKVKSISLKPEDYTGLDPEFPFELGNSIQISPDQKTVLTLPNQNLGTAEGLAILNLEDKSGKFLKLPALELTKNFRVLFKQGNGAISSGENQRLYIINGHFIIDSGATSDIYFYDQVSDSLRLVTFPHQLVPKAKTGEFPPEVDSNERRREVMNEIRKQISFSQFFWNEKHQIYFRMGEMNRELNEVTKTYSSDTYLFTYDKDFNLTGETEVQGLDFMPTYGFARDNKLYMEWVVDENPAFIVYTFNF</sequence>
<keyword evidence="2" id="KW-1185">Reference proteome</keyword>
<organism evidence="1 2">
    <name type="scientific">Algoriphagus winogradskyi</name>
    <dbReference type="NCBI Taxonomy" id="237017"/>
    <lineage>
        <taxon>Bacteria</taxon>
        <taxon>Pseudomonadati</taxon>
        <taxon>Bacteroidota</taxon>
        <taxon>Cytophagia</taxon>
        <taxon>Cytophagales</taxon>
        <taxon>Cyclobacteriaceae</taxon>
        <taxon>Algoriphagus</taxon>
    </lineage>
</organism>
<gene>
    <name evidence="1" type="ORF">SAMN06265367_102345</name>
</gene>